<keyword evidence="2" id="KW-1185">Reference proteome</keyword>
<gene>
    <name evidence="1" type="ORF">CROST_002690</name>
</gene>
<dbReference type="AlphaFoldDB" id="A0A1S8L3H0"/>
<protein>
    <submittedName>
        <fullName evidence="1">Uncharacterized protein</fullName>
    </submittedName>
</protein>
<dbReference type="Proteomes" id="UP000190951">
    <property type="component" value="Chromosome"/>
</dbReference>
<sequence length="210" mass="23932">MGYIVMIFIAIALIAALKWKAAIVIGVFIVICYFLGKKDNKNNDGLIDKKDVEEEKPEKIMIPQGLEEIEYYGGYNKGISNKLFLENRSNGICLYDKANNLKILILKRNIINFSMVGDYNRDSIVSGGKLEGGDFSLWGSIKGKMLYGDIGELIYARKKYTNSPIKTEVNVTDTRKIILKFKENEEEKGMILDKSVWEHLCFLCPEKKIK</sequence>
<dbReference type="RefSeq" id="WP_077833296.1">
    <property type="nucleotide sequence ID" value="NZ_CP096983.1"/>
</dbReference>
<proteinExistence type="predicted"/>
<name>A0A1S8L3H0_9CLOT</name>
<organism evidence="1 2">
    <name type="scientific">Clostridium felsineum</name>
    <dbReference type="NCBI Taxonomy" id="36839"/>
    <lineage>
        <taxon>Bacteria</taxon>
        <taxon>Bacillati</taxon>
        <taxon>Bacillota</taxon>
        <taxon>Clostridia</taxon>
        <taxon>Eubacteriales</taxon>
        <taxon>Clostridiaceae</taxon>
        <taxon>Clostridium</taxon>
    </lineage>
</organism>
<dbReference type="STRING" id="84029.CROST_26690"/>
<evidence type="ECO:0000313" key="2">
    <source>
        <dbReference type="Proteomes" id="UP000190951"/>
    </source>
</evidence>
<dbReference type="EMBL" id="CP096983">
    <property type="protein sequence ID" value="URZ09588.1"/>
    <property type="molecule type" value="Genomic_DNA"/>
</dbReference>
<reference evidence="1 2" key="1">
    <citation type="submission" date="2022-04" db="EMBL/GenBank/DDBJ databases">
        <title>Genome sequence of C. roseum typestrain.</title>
        <authorList>
            <person name="Poehlein A."/>
            <person name="Schoch T."/>
            <person name="Duerre P."/>
            <person name="Daniel R."/>
        </authorList>
    </citation>
    <scope>NUCLEOTIDE SEQUENCE [LARGE SCALE GENOMIC DNA]</scope>
    <source>
        <strain evidence="1 2">DSM 7320</strain>
    </source>
</reference>
<evidence type="ECO:0000313" key="1">
    <source>
        <dbReference type="EMBL" id="URZ09588.1"/>
    </source>
</evidence>
<dbReference type="KEGG" id="crw:CROST_002690"/>
<accession>A0A1S8L3H0</accession>